<feature type="chain" id="PRO_5039314814" evidence="3">
    <location>
        <begin position="23"/>
        <end position="529"/>
    </location>
</feature>
<dbReference type="EMBL" id="SIDB01000006">
    <property type="protein sequence ID" value="KAI3431520.1"/>
    <property type="molecule type" value="Genomic_DNA"/>
</dbReference>
<name>A0A9D4YXM4_CHLVU</name>
<sequence length="529" mass="54085">MASCPTRFATLLCAVFLGIAGGSQVWVAAQCLGGSSGGITGGGGQLRRHVLQINQTQAASDRLEGEKQVSAAAALVAASRQPRPPSPPAPKPPPPAPPRPPPARLPPSPLLAPPAPLLAPPSPLLAPPASQTALPPPLPVLPPPSVPSPPPPAPPQLPPLPLLPPLAPPPAPPQLPPQPLPESSQPLSAAQRKQAETLITLFENTSLEPVYGYAAALGDGRGITFGRAGFTTGTGDGLAVVEAYVKLRPVNNTLAPYLPALEQQLAVSGGSAQAIVIQAGTYVPEMNATVGNITAADATAAGATAGNVTAANATAANATAAGATAVNATAASTTAAAGDMAGLDGFAAAVHLLANDTAFRQAQDSALDSMYFDASQRAAETLGVRFPLSKAQLYDAWVQHGEASASSQTYEQAANGIAAWVVRELGGSPAQGVNETQWLEMYLRRRLYVLQNRPEFSGLDSAPRVELFMWLLEAGDIALDRPIRTTWAKCRVEGGTNHSGPCIPQPADAYALGGVAYGDFTIPLDAPAA</sequence>
<evidence type="ECO:0000256" key="3">
    <source>
        <dbReference type="SAM" id="SignalP"/>
    </source>
</evidence>
<keyword evidence="5" id="KW-1185">Reference proteome</keyword>
<evidence type="ECO:0000256" key="2">
    <source>
        <dbReference type="SAM" id="MobiDB-lite"/>
    </source>
</evidence>
<evidence type="ECO:0000313" key="5">
    <source>
        <dbReference type="Proteomes" id="UP001055712"/>
    </source>
</evidence>
<dbReference type="Pfam" id="PF01374">
    <property type="entry name" value="Glyco_hydro_46"/>
    <property type="match status" value="2"/>
</dbReference>
<feature type="compositionally biased region" description="Low complexity" evidence="2">
    <location>
        <begin position="181"/>
        <end position="190"/>
    </location>
</feature>
<reference evidence="4" key="1">
    <citation type="journal article" date="2019" name="Plant J.">
        <title>Chlorella vulgaris genome assembly and annotation reveals the molecular basis for metabolic acclimation to high light conditions.</title>
        <authorList>
            <person name="Cecchin M."/>
            <person name="Marcolungo L."/>
            <person name="Rossato M."/>
            <person name="Girolomoni L."/>
            <person name="Cosentino E."/>
            <person name="Cuine S."/>
            <person name="Li-Beisson Y."/>
            <person name="Delledonne M."/>
            <person name="Ballottari M."/>
        </authorList>
    </citation>
    <scope>NUCLEOTIDE SEQUENCE</scope>
    <source>
        <strain evidence="4">211/11P</strain>
    </source>
</reference>
<accession>A0A9D4YXM4</accession>
<reference evidence="4" key="2">
    <citation type="submission" date="2020-11" db="EMBL/GenBank/DDBJ databases">
        <authorList>
            <person name="Cecchin M."/>
            <person name="Marcolungo L."/>
            <person name="Rossato M."/>
            <person name="Girolomoni L."/>
            <person name="Cosentino E."/>
            <person name="Cuine S."/>
            <person name="Li-Beisson Y."/>
            <person name="Delledonne M."/>
            <person name="Ballottari M."/>
        </authorList>
    </citation>
    <scope>NUCLEOTIDE SEQUENCE</scope>
    <source>
        <strain evidence="4">211/11P</strain>
        <tissue evidence="4">Whole cell</tissue>
    </source>
</reference>
<dbReference type="Proteomes" id="UP001055712">
    <property type="component" value="Unassembled WGS sequence"/>
</dbReference>
<proteinExistence type="predicted"/>
<evidence type="ECO:0000256" key="1">
    <source>
        <dbReference type="ARBA" id="ARBA00022581"/>
    </source>
</evidence>
<dbReference type="Gene3D" id="3.30.386.10">
    <property type="entry name" value="Chitosanase, subunit A, domain 2"/>
    <property type="match status" value="1"/>
</dbReference>
<protein>
    <submittedName>
        <fullName evidence="4">Uncharacterized protein</fullName>
    </submittedName>
</protein>
<keyword evidence="3" id="KW-0732">Signal</keyword>
<dbReference type="InterPro" id="IPR023099">
    <property type="entry name" value="Glyco_hydro_46_N"/>
</dbReference>
<organism evidence="4 5">
    <name type="scientific">Chlorella vulgaris</name>
    <name type="common">Green alga</name>
    <dbReference type="NCBI Taxonomy" id="3077"/>
    <lineage>
        <taxon>Eukaryota</taxon>
        <taxon>Viridiplantae</taxon>
        <taxon>Chlorophyta</taxon>
        <taxon>core chlorophytes</taxon>
        <taxon>Trebouxiophyceae</taxon>
        <taxon>Chlorellales</taxon>
        <taxon>Chlorellaceae</taxon>
        <taxon>Chlorella clade</taxon>
        <taxon>Chlorella</taxon>
    </lineage>
</organism>
<dbReference type="GO" id="GO:0005576">
    <property type="term" value="C:extracellular region"/>
    <property type="evidence" value="ECO:0007669"/>
    <property type="project" value="InterPro"/>
</dbReference>
<dbReference type="InterPro" id="IPR023346">
    <property type="entry name" value="Lysozyme-like_dom_sf"/>
</dbReference>
<dbReference type="Gene3D" id="1.20.141.10">
    <property type="entry name" value="Chitosanase, subunit A, domain 1"/>
    <property type="match status" value="1"/>
</dbReference>
<dbReference type="AlphaFoldDB" id="A0A9D4YXM4"/>
<dbReference type="OrthoDB" id="76114at2759"/>
<feature type="compositionally biased region" description="Pro residues" evidence="2">
    <location>
        <begin position="82"/>
        <end position="126"/>
    </location>
</feature>
<evidence type="ECO:0000313" key="4">
    <source>
        <dbReference type="EMBL" id="KAI3431520.1"/>
    </source>
</evidence>
<dbReference type="GO" id="GO:0016977">
    <property type="term" value="F:chitosanase activity"/>
    <property type="evidence" value="ECO:0007669"/>
    <property type="project" value="InterPro"/>
</dbReference>
<feature type="compositionally biased region" description="Pro residues" evidence="2">
    <location>
        <begin position="134"/>
        <end position="180"/>
    </location>
</feature>
<dbReference type="PANTHER" id="PTHR13037:SF24">
    <property type="entry name" value="POLYCOMB PROTEIN PCL-RELATED"/>
    <property type="match status" value="1"/>
</dbReference>
<feature type="signal peptide" evidence="3">
    <location>
        <begin position="1"/>
        <end position="22"/>
    </location>
</feature>
<dbReference type="GO" id="GO:0005975">
    <property type="term" value="P:carbohydrate metabolic process"/>
    <property type="evidence" value="ECO:0007669"/>
    <property type="project" value="InterPro"/>
</dbReference>
<dbReference type="PANTHER" id="PTHR13037">
    <property type="entry name" value="FORMIN"/>
    <property type="match status" value="1"/>
</dbReference>
<gene>
    <name evidence="4" type="ORF">D9Q98_004570</name>
</gene>
<feature type="region of interest" description="Disordered" evidence="2">
    <location>
        <begin position="76"/>
        <end position="192"/>
    </location>
</feature>
<dbReference type="SUPFAM" id="SSF53955">
    <property type="entry name" value="Lysozyme-like"/>
    <property type="match status" value="2"/>
</dbReference>
<dbReference type="InterPro" id="IPR000400">
    <property type="entry name" value="Glyco_hydro_46"/>
</dbReference>
<keyword evidence="1" id="KW-0945">Host-virus interaction</keyword>
<comment type="caution">
    <text evidence="4">The sequence shown here is derived from an EMBL/GenBank/DDBJ whole genome shotgun (WGS) entry which is preliminary data.</text>
</comment>